<dbReference type="AlphaFoldDB" id="M7T9X8"/>
<keyword evidence="1" id="KW-0732">Signal</keyword>
<name>M7T9X8_EUTLA</name>
<evidence type="ECO:0000313" key="3">
    <source>
        <dbReference type="Proteomes" id="UP000012174"/>
    </source>
</evidence>
<evidence type="ECO:0000256" key="1">
    <source>
        <dbReference type="SAM" id="SignalP"/>
    </source>
</evidence>
<dbReference type="Proteomes" id="UP000012174">
    <property type="component" value="Unassembled WGS sequence"/>
</dbReference>
<dbReference type="OrthoDB" id="9971407at2759"/>
<feature type="signal peptide" evidence="1">
    <location>
        <begin position="1"/>
        <end position="24"/>
    </location>
</feature>
<dbReference type="SUPFAM" id="SSF49870">
    <property type="entry name" value="Osmotin, thaumatin-like protein"/>
    <property type="match status" value="1"/>
</dbReference>
<dbReference type="KEGG" id="ela:UCREL1_6403"/>
<organism evidence="2 3">
    <name type="scientific">Eutypa lata (strain UCR-EL1)</name>
    <name type="common">Grapevine dieback disease fungus</name>
    <name type="synonym">Eutypa armeniacae</name>
    <dbReference type="NCBI Taxonomy" id="1287681"/>
    <lineage>
        <taxon>Eukaryota</taxon>
        <taxon>Fungi</taxon>
        <taxon>Dikarya</taxon>
        <taxon>Ascomycota</taxon>
        <taxon>Pezizomycotina</taxon>
        <taxon>Sordariomycetes</taxon>
        <taxon>Xylariomycetidae</taxon>
        <taxon>Xylariales</taxon>
        <taxon>Diatrypaceae</taxon>
        <taxon>Eutypa</taxon>
    </lineage>
</organism>
<keyword evidence="3" id="KW-1185">Reference proteome</keyword>
<dbReference type="OMA" id="WKGFTQW"/>
<feature type="chain" id="PRO_5004085666" evidence="1">
    <location>
        <begin position="25"/>
        <end position="279"/>
    </location>
</feature>
<gene>
    <name evidence="2" type="ORF">UCREL1_6403</name>
</gene>
<sequence>MMFKPLLAFTGLLAAASALPSSHGEPPAAATQNSTMPDITKIMSVDPSTFKSYPADAMPHADSVNNGTTAATLSRRWDCSGQATFTWGDADNGQRGIQITNDGPDWRGFYIYHNNCDAVPYKYVWIASKATQFVAVPDGFEGRITRGVDAWNLKGTPQTLATWFEFSIDIYGVMWGDVSLIRGCDGAALMWSLDGSGGWKGFTQWIMDGAPIEAYAPKESGVWVLAASENWDGSMNTYSRDWYISQVGIDYVYVDDYHGNPVISSQNGRFGTFWPEGRP</sequence>
<protein>
    <submittedName>
        <fullName evidence="2">Uncharacterized protein</fullName>
    </submittedName>
</protein>
<accession>M7T9X8</accession>
<dbReference type="HOGENOM" id="CLU_074152_0_0_1"/>
<proteinExistence type="predicted"/>
<dbReference type="eggNOG" id="ENOG502SJBN">
    <property type="taxonomic scope" value="Eukaryota"/>
</dbReference>
<evidence type="ECO:0000313" key="2">
    <source>
        <dbReference type="EMBL" id="EMR66621.1"/>
    </source>
</evidence>
<dbReference type="InterPro" id="IPR037176">
    <property type="entry name" value="Osmotin/thaumatin-like_sf"/>
</dbReference>
<dbReference type="EMBL" id="KB706612">
    <property type="protein sequence ID" value="EMR66621.1"/>
    <property type="molecule type" value="Genomic_DNA"/>
</dbReference>
<reference evidence="3" key="1">
    <citation type="journal article" date="2013" name="Genome Announc.">
        <title>Draft genome sequence of the grapevine dieback fungus Eutypa lata UCR-EL1.</title>
        <authorList>
            <person name="Blanco-Ulate B."/>
            <person name="Rolshausen P.E."/>
            <person name="Cantu D."/>
        </authorList>
    </citation>
    <scope>NUCLEOTIDE SEQUENCE [LARGE SCALE GENOMIC DNA]</scope>
    <source>
        <strain evidence="3">UCR-EL1</strain>
    </source>
</reference>